<evidence type="ECO:0000256" key="7">
    <source>
        <dbReference type="ARBA" id="ARBA00022840"/>
    </source>
</evidence>
<keyword evidence="4 13" id="KW-0808">Transferase</keyword>
<dbReference type="PROSITE" id="PS00108">
    <property type="entry name" value="PROTEIN_KINASE_ST"/>
    <property type="match status" value="1"/>
</dbReference>
<feature type="compositionally biased region" description="Polar residues" evidence="11">
    <location>
        <begin position="1"/>
        <end position="38"/>
    </location>
</feature>
<name>A0A9W8L493_9FUNG</name>
<comment type="catalytic activity">
    <reaction evidence="8">
        <text>L-seryl-[protein] + ATP = O-phospho-L-seryl-[protein] + ADP + H(+)</text>
        <dbReference type="Rhea" id="RHEA:17989"/>
        <dbReference type="Rhea" id="RHEA-COMP:9863"/>
        <dbReference type="Rhea" id="RHEA-COMP:11604"/>
        <dbReference type="ChEBI" id="CHEBI:15378"/>
        <dbReference type="ChEBI" id="CHEBI:29999"/>
        <dbReference type="ChEBI" id="CHEBI:30616"/>
        <dbReference type="ChEBI" id="CHEBI:83421"/>
        <dbReference type="ChEBI" id="CHEBI:456216"/>
        <dbReference type="EC" id="2.7.12.1"/>
    </reaction>
</comment>
<evidence type="ECO:0000256" key="11">
    <source>
        <dbReference type="SAM" id="MobiDB-lite"/>
    </source>
</evidence>
<dbReference type="GO" id="GO:0005737">
    <property type="term" value="C:cytoplasm"/>
    <property type="evidence" value="ECO:0007669"/>
    <property type="project" value="TreeGrafter"/>
</dbReference>
<evidence type="ECO:0000313" key="13">
    <source>
        <dbReference type="EMBL" id="KAJ2686564.1"/>
    </source>
</evidence>
<dbReference type="InterPro" id="IPR011009">
    <property type="entry name" value="Kinase-like_dom_sf"/>
</dbReference>
<dbReference type="InterPro" id="IPR058563">
    <property type="entry name" value="Trs120_TRAPPC9_N"/>
</dbReference>
<dbReference type="EMBL" id="JANBTX010000102">
    <property type="protein sequence ID" value="KAJ2686564.1"/>
    <property type="molecule type" value="Genomic_DNA"/>
</dbReference>
<dbReference type="Pfam" id="PF26254">
    <property type="entry name" value="Ig_TRAPPC9-Trs120_1st"/>
    <property type="match status" value="1"/>
</dbReference>
<dbReference type="Pfam" id="PF26282">
    <property type="entry name" value="Ig_TRAPPC9-Trs120_3rd"/>
    <property type="match status" value="1"/>
</dbReference>
<dbReference type="Pfam" id="PF26251">
    <property type="entry name" value="TPR_TRAPPC9-Trs120"/>
    <property type="match status" value="1"/>
</dbReference>
<comment type="similarity">
    <text evidence="1">Belongs to the protein kinase superfamily. CMGC Ser/Thr protein kinase family. MNB/DYRK subfamily.</text>
</comment>
<dbReference type="InterPro" id="IPR042521">
    <property type="entry name" value="DYRK"/>
</dbReference>
<evidence type="ECO:0000256" key="6">
    <source>
        <dbReference type="ARBA" id="ARBA00022777"/>
    </source>
</evidence>
<feature type="compositionally biased region" description="Polar residues" evidence="11">
    <location>
        <begin position="65"/>
        <end position="79"/>
    </location>
</feature>
<dbReference type="Gene3D" id="3.30.10.30">
    <property type="entry name" value="DYRK"/>
    <property type="match status" value="1"/>
</dbReference>
<dbReference type="CDD" id="cd14210">
    <property type="entry name" value="PKc_DYRK"/>
    <property type="match status" value="1"/>
</dbReference>
<keyword evidence="14" id="KW-1185">Reference proteome</keyword>
<evidence type="ECO:0000256" key="9">
    <source>
        <dbReference type="ARBA" id="ARBA00049308"/>
    </source>
</evidence>
<evidence type="ECO:0000256" key="4">
    <source>
        <dbReference type="ARBA" id="ARBA00022679"/>
    </source>
</evidence>
<dbReference type="InterPro" id="IPR050494">
    <property type="entry name" value="Ser_Thr_dual-spec_kinase"/>
</dbReference>
<comment type="catalytic activity">
    <reaction evidence="9">
        <text>L-threonyl-[protein] + ATP = O-phospho-L-threonyl-[protein] + ADP + H(+)</text>
        <dbReference type="Rhea" id="RHEA:46608"/>
        <dbReference type="Rhea" id="RHEA-COMP:11060"/>
        <dbReference type="Rhea" id="RHEA-COMP:11605"/>
        <dbReference type="ChEBI" id="CHEBI:15378"/>
        <dbReference type="ChEBI" id="CHEBI:30013"/>
        <dbReference type="ChEBI" id="CHEBI:30616"/>
        <dbReference type="ChEBI" id="CHEBI:61977"/>
        <dbReference type="ChEBI" id="CHEBI:456216"/>
        <dbReference type="EC" id="2.7.12.1"/>
    </reaction>
</comment>
<evidence type="ECO:0000256" key="2">
    <source>
        <dbReference type="ARBA" id="ARBA00013203"/>
    </source>
</evidence>
<comment type="caution">
    <text evidence="13">The sequence shown here is derived from an EMBL/GenBank/DDBJ whole genome shotgun (WGS) entry which is preliminary data.</text>
</comment>
<keyword evidence="6 13" id="KW-0418">Kinase</keyword>
<accession>A0A9W8L493</accession>
<feature type="region of interest" description="Disordered" evidence="11">
    <location>
        <begin position="1356"/>
        <end position="1375"/>
    </location>
</feature>
<evidence type="ECO:0000256" key="1">
    <source>
        <dbReference type="ARBA" id="ARBA00008867"/>
    </source>
</evidence>
<dbReference type="PANTHER" id="PTHR24058:SF22">
    <property type="entry name" value="DUAL SPECIFICITY TYROSINE-PHOSPHORYLATION-REGULATED KINASE 4"/>
    <property type="match status" value="1"/>
</dbReference>
<dbReference type="Gene3D" id="3.30.200.20">
    <property type="entry name" value="Phosphorylase Kinase, domain 1"/>
    <property type="match status" value="1"/>
</dbReference>
<feature type="compositionally biased region" description="Low complexity" evidence="11">
    <location>
        <begin position="164"/>
        <end position="193"/>
    </location>
</feature>
<feature type="compositionally biased region" description="Low complexity" evidence="11">
    <location>
        <begin position="51"/>
        <end position="64"/>
    </location>
</feature>
<dbReference type="GO" id="GO:0004674">
    <property type="term" value="F:protein serine/threonine kinase activity"/>
    <property type="evidence" value="ECO:0007669"/>
    <property type="project" value="UniProtKB-KW"/>
</dbReference>
<evidence type="ECO:0000256" key="5">
    <source>
        <dbReference type="ARBA" id="ARBA00022741"/>
    </source>
</evidence>
<feature type="region of interest" description="Disordered" evidence="11">
    <location>
        <begin position="147"/>
        <end position="235"/>
    </location>
</feature>
<feature type="region of interest" description="Disordered" evidence="11">
    <location>
        <begin position="436"/>
        <end position="460"/>
    </location>
</feature>
<evidence type="ECO:0000256" key="3">
    <source>
        <dbReference type="ARBA" id="ARBA00022527"/>
    </source>
</evidence>
<feature type="compositionally biased region" description="Polar residues" evidence="11">
    <location>
        <begin position="203"/>
        <end position="217"/>
    </location>
</feature>
<feature type="compositionally biased region" description="Polar residues" evidence="11">
    <location>
        <begin position="1030"/>
        <end position="1045"/>
    </location>
</feature>
<dbReference type="InterPro" id="IPR058567">
    <property type="entry name" value="Ig_TRAPPC9_Trs120_3rd"/>
</dbReference>
<dbReference type="Proteomes" id="UP001151516">
    <property type="component" value="Unassembled WGS sequence"/>
</dbReference>
<gene>
    <name evidence="13" type="primary">POM1</name>
    <name evidence="13" type="ORF">IWW39_003538</name>
</gene>
<evidence type="ECO:0000256" key="10">
    <source>
        <dbReference type="ARBA" id="ARBA00051680"/>
    </source>
</evidence>
<organism evidence="13 14">
    <name type="scientific">Coemansia spiralis</name>
    <dbReference type="NCBI Taxonomy" id="417178"/>
    <lineage>
        <taxon>Eukaryota</taxon>
        <taxon>Fungi</taxon>
        <taxon>Fungi incertae sedis</taxon>
        <taxon>Zoopagomycota</taxon>
        <taxon>Kickxellomycotina</taxon>
        <taxon>Kickxellomycetes</taxon>
        <taxon>Kickxellales</taxon>
        <taxon>Kickxellaceae</taxon>
        <taxon>Coemansia</taxon>
    </lineage>
</organism>
<comment type="catalytic activity">
    <reaction evidence="10">
        <text>L-tyrosyl-[protein] + ATP = O-phospho-L-tyrosyl-[protein] + ADP + H(+)</text>
        <dbReference type="Rhea" id="RHEA:10596"/>
        <dbReference type="Rhea" id="RHEA-COMP:10136"/>
        <dbReference type="Rhea" id="RHEA-COMP:20101"/>
        <dbReference type="ChEBI" id="CHEBI:15378"/>
        <dbReference type="ChEBI" id="CHEBI:30616"/>
        <dbReference type="ChEBI" id="CHEBI:46858"/>
        <dbReference type="ChEBI" id="CHEBI:61978"/>
        <dbReference type="ChEBI" id="CHEBI:456216"/>
        <dbReference type="EC" id="2.7.12.1"/>
    </reaction>
</comment>
<dbReference type="PROSITE" id="PS50011">
    <property type="entry name" value="PROTEIN_KINASE_DOM"/>
    <property type="match status" value="1"/>
</dbReference>
<feature type="domain" description="Protein kinase" evidence="12">
    <location>
        <begin position="298"/>
        <end position="651"/>
    </location>
</feature>
<keyword evidence="3 13" id="KW-0723">Serine/threonine-protein kinase</keyword>
<dbReference type="GO" id="GO:0005524">
    <property type="term" value="F:ATP binding"/>
    <property type="evidence" value="ECO:0007669"/>
    <property type="project" value="UniProtKB-KW"/>
</dbReference>
<dbReference type="SMART" id="SM00220">
    <property type="entry name" value="S_TKc"/>
    <property type="match status" value="1"/>
</dbReference>
<dbReference type="OrthoDB" id="27962at2759"/>
<sequence length="2382" mass="255215">MSSTGDSTPQRTPANYTGISGTKTAIRESNGQSSSSRGKASDESKDDSDSRPQQPQQRLRPVQSKPTQINAGRHQNNMQSSASAIGIGSYNSAYQAPRPAHRAGAAASVIGAIPPSQVAAPLQTHAAIGQGVRPQIGSYQPRYVAHQKGPSSVVSAAPAPAPMHPQQQQQMMHAHFPAKPVADQASQQHQAQQPRPPTAPGVPNQSRSQSAAHTQSRLGERTPEGSSLGGVPPLTPQEAIARYGHQLSAQERTEILEFPHIYYVGNAKARVATRSNYGFDDERGDYIIHMHDHMLYRYELQEVMGKGSFGQVLRACDHKTGETVAIKIIRNRKRFHHQAQVEVKLLECLRRWDPTGAHNILQMTASFYFRNHLCIVMELLNINLYEWLKAHQFSGTPVPLLRSFTVQMLQSLQLMARHRIIHADLKPENILLARPPPMPSRRAAPPGASGPPPHPLSNPQLSADIQRGAYQIKVIDLGSSCFETERVYTYIQSRFYRAPEVILGLPYGTGIDVWSLGCIVVELLTGYPLFPGENEREQLATIVEVLGPPPAYMLERAPRCADFAEPAPYGVQATPTGNMLLMPNGACLVGNLVIKPFSNSKGKRRRPGSRPLVQILARARDPRLVDFVLRTLAWDPAMRMSPEDALCHPWICDMPAQRSNAGIAPPPHAHLGAQQSPGYMMGPGGYIPQQQQQQQNYMQQMPQHQAGYGNMARTRKADSQIESMDRQHCFAASTVTPVDAAGIRVLLVPVGPVREGRLLHWANAIARFSHIAITDVLPHIDPALASSYGAGAGAGMAAVEGALRFRFSTGGTEEHEHLEGLQTYRQVLGVIGIVDCEACEDVQRAYDEEFAQVLSRHTTAVAYRCLAFDPRPDQLDDVPGVTVIPNAGGSLLFYLQTLLSDFAGTMVSALSLMAGSIEGQAVVESPDQPQFSLQSRTAVVSGRRGLSPTGSAFSEGRGERYSMSENSGAAATQTTAARRSLAHSTRRLSMPTTPSDGQGESPSAATSSPSGSAGRGRHGGEMDREAMGPQLSQMEQLSQSPTTPAQGRRPRKNSLLANEVEESANAGRLKKLQGDFYLMSGRLAEAFAAYSASINASRKYSDYLWLAVAMEGYCAALLQLCERLGERRNVAGHLASVPKTAVDEGILLGIGVRSAKPSVPAQPATKGATSVGAPATPAVASTAAETADAEAARRPTGDVAELAGLLGQIGVVFGQVPLLYEKCYSFAPLLYAEACVREALVLHTTREAFLLDPELALHALLQDGDLSSRRARDVPQMTRDVVANTRNIPLRSTINDWLQRGWASSFASLALTDQLEMSSEISRLFGDIGYTRKSVFFLRQFLLLAVPILLRTSTAQTGEPLNRGGGSPMRPSMTSSRSELAASSAFVDGSSAFAAVSAAAAAASSNSQAMHAPHFQSPVGTPSHLRTTFDAFGAGDSPAVTREWFTRAKVNLRQAVISCLDALVFTFETGSARHNEGNGEKGRLGQRSRFNHGWLHLQADIMRECLSIAEALPSYPHAVAAAFRLVGCLNSLSTIVPEAHRRALLGEQHMLRGYLQRTIALFHQRYHFDPVCVSRGAELPPLPEPLCVAERRVVGRDALVLGGALDSLLVGVQLCTFPGDHTPIAVGRPAAQAGEPQARSLFLYNPSAVPVQGEVAPALVVHEKAYVVATLLNSLPFALHLTDVGLVGRVAGGLVAATTTRCTLPANGQGQVLLEMAPAVAGKLQIAGIKATVFQHLSIVCLLSEENEAEANLRLKERPLQQRLEAERNSLLGVDRPQPNESTVRLTQLNAGCSLNTSVVPALPSLSVVGCSPVYEDRLDLFEGESRVVSLTIVNGSRFAAADRIDVAFEPLAADREARAGDLTNAAFSYLGGSAVVAPGGEMCLRVRVAGIGGLSGGEVVVRYGNVGVGEWSRELRWSLCVSVSRLLVPAQGTGGGGFGARYLELPPYIDRALSTDPSRNDAVDGDLLAALNEAMAGLTTGGSLGARDLFCLAEVDIENSGSSDVKLEVEVDLSFDRATDSAALYGGGGRPSPRVSRLGMLLAGRGSVSRIAVPLPRVCLDERVLSAPIPGVEAEGGPDSAVFYPWRTPLSGPSVDDGSWVGGAFGGGSAVRQFVVSKDARLSERDMATRRAAFWYHYEVASRVRVRWTCLQSGRQGFVDPRVLFGVGERALSVVRPAELGVAAFVDGCPARYLDGGLAQMSCPTRRSCVVELVLANRSSGELAVSVDVCINGSDGHVEEAKSVAADVGSKIDMSFVPALLAAMAGDGEVPSLDTCGFRFALGDSHTAVAARVPPVSEDGEHRSGEPLVALIAEGAIFDNVYRRDLPVIEPGAGYRLNLPFYALRSGTYEINYTVFDARRPDSHVLAVGTLAINSGKESIF</sequence>
<dbReference type="GO" id="GO:0004712">
    <property type="term" value="F:protein serine/threonine/tyrosine kinase activity"/>
    <property type="evidence" value="ECO:0007669"/>
    <property type="project" value="UniProtKB-EC"/>
</dbReference>
<reference evidence="13" key="1">
    <citation type="submission" date="2022-07" db="EMBL/GenBank/DDBJ databases">
        <title>Phylogenomic reconstructions and comparative analyses of Kickxellomycotina fungi.</title>
        <authorList>
            <person name="Reynolds N.K."/>
            <person name="Stajich J.E."/>
            <person name="Barry K."/>
            <person name="Grigoriev I.V."/>
            <person name="Crous P."/>
            <person name="Smith M.E."/>
        </authorList>
    </citation>
    <scope>NUCLEOTIDE SEQUENCE</scope>
    <source>
        <strain evidence="13">CBS 109367</strain>
    </source>
</reference>
<dbReference type="InterPro" id="IPR008271">
    <property type="entry name" value="Ser/Thr_kinase_AS"/>
</dbReference>
<keyword evidence="7" id="KW-0067">ATP-binding</keyword>
<dbReference type="InterPro" id="IPR000719">
    <property type="entry name" value="Prot_kinase_dom"/>
</dbReference>
<protein>
    <recommendedName>
        <fullName evidence="2">dual-specificity kinase</fullName>
        <ecNumber evidence="2">2.7.12.1</ecNumber>
    </recommendedName>
</protein>
<dbReference type="Gene3D" id="1.10.510.10">
    <property type="entry name" value="Transferase(Phosphotransferase) domain 1"/>
    <property type="match status" value="1"/>
</dbReference>
<dbReference type="GO" id="GO:0005856">
    <property type="term" value="C:cytoskeleton"/>
    <property type="evidence" value="ECO:0007669"/>
    <property type="project" value="TreeGrafter"/>
</dbReference>
<keyword evidence="5" id="KW-0547">Nucleotide-binding</keyword>
<dbReference type="InterPro" id="IPR058565">
    <property type="entry name" value="Ig_TRAPPC9_Trs120_1st"/>
</dbReference>
<dbReference type="Pfam" id="PF08626">
    <property type="entry name" value="TRAPPC9-Trs120"/>
    <property type="match status" value="1"/>
</dbReference>
<dbReference type="EC" id="2.7.12.1" evidence="2"/>
<feature type="compositionally biased region" description="Basic and acidic residues" evidence="11">
    <location>
        <begin position="39"/>
        <end position="50"/>
    </location>
</feature>
<feature type="compositionally biased region" description="Low complexity" evidence="11">
    <location>
        <begin position="999"/>
        <end position="1012"/>
    </location>
</feature>
<dbReference type="InterPro" id="IPR058564">
    <property type="entry name" value="TPR_TRAPPC9_Trs120"/>
</dbReference>
<dbReference type="Pfam" id="PF00069">
    <property type="entry name" value="Pkinase"/>
    <property type="match status" value="1"/>
</dbReference>
<feature type="region of interest" description="Disordered" evidence="11">
    <location>
        <begin position="1"/>
        <end position="79"/>
    </location>
</feature>
<evidence type="ECO:0000313" key="14">
    <source>
        <dbReference type="Proteomes" id="UP001151516"/>
    </source>
</evidence>
<evidence type="ECO:0000259" key="12">
    <source>
        <dbReference type="PROSITE" id="PS50011"/>
    </source>
</evidence>
<dbReference type="SUPFAM" id="SSF56112">
    <property type="entry name" value="Protein kinase-like (PK-like)"/>
    <property type="match status" value="1"/>
</dbReference>
<feature type="region of interest" description="Disordered" evidence="11">
    <location>
        <begin position="936"/>
        <end position="1051"/>
    </location>
</feature>
<proteinExistence type="inferred from homology"/>
<evidence type="ECO:0000256" key="8">
    <source>
        <dbReference type="ARBA" id="ARBA00049003"/>
    </source>
</evidence>
<dbReference type="PANTHER" id="PTHR24058">
    <property type="entry name" value="DUAL SPECIFICITY PROTEIN KINASE"/>
    <property type="match status" value="1"/>
</dbReference>